<feature type="signal peptide" evidence="4">
    <location>
        <begin position="1"/>
        <end position="20"/>
    </location>
</feature>
<comment type="subcellular location">
    <subcellularLocation>
        <location evidence="1">Membrane</location>
    </subcellularLocation>
</comment>
<dbReference type="GO" id="GO:0016020">
    <property type="term" value="C:membrane"/>
    <property type="evidence" value="ECO:0007669"/>
    <property type="project" value="UniProtKB-SubCell"/>
</dbReference>
<dbReference type="AlphaFoldDB" id="A0A1M6X4F5"/>
<evidence type="ECO:0000256" key="1">
    <source>
        <dbReference type="ARBA" id="ARBA00004370"/>
    </source>
</evidence>
<keyword evidence="3" id="KW-0472">Membrane</keyword>
<evidence type="ECO:0000313" key="6">
    <source>
        <dbReference type="Proteomes" id="UP000184130"/>
    </source>
</evidence>
<gene>
    <name evidence="5" type="ORF">SAMN05216463_1194</name>
</gene>
<dbReference type="Gene3D" id="3.40.50.1240">
    <property type="entry name" value="Phosphoglycerate mutase-like"/>
    <property type="match status" value="1"/>
</dbReference>
<sequence length="443" mass="51236">MKKLLLTIVLASAAFSGVTAQGNKALQIEKEIKADINRAAGMFYARYTGKAPKDTPAPKGKKPFYINHYGCPGPYYLDKKEYYTEPYAIFTKADSLGKLTKLGKEVLHRITLMYQDAKDRDGELTVRGAQQSRTLVKQMMERFPDMLTLQGYYSVRSIVENRCIMTMQEGLLQLSAMQQPIVARSKASMQELRFMNPVDKELTSQRVDSLTRIAYDRFTDLNTNDNRLMSSLFNDMNYVMNNIDAFSLCKQLFILAGNVQHSSYAGQFSLYDIFTPEEIHQHWRKQNAWHYINYGGCKLNGGYQAYLQRATLRNMIHMGDSVLKRYSPLMHLRYTHANVIMSLACLMDLDGYGLHTANLDSLEDYGWANYRIAPLGGSIMMIHYRTDHDDPDVLVKVLLNGKEARLPIPTDCAPYYHWQDVKLYYLRKLYRYENRRFNFTQKK</sequence>
<protein>
    <recommendedName>
        <fullName evidence="7">Histidine phosphatase superfamily (Branch 2)</fullName>
    </recommendedName>
</protein>
<dbReference type="RefSeq" id="WP_073209993.1">
    <property type="nucleotide sequence ID" value="NZ_FRBD01000019.1"/>
</dbReference>
<reference evidence="5 6" key="1">
    <citation type="submission" date="2016-11" db="EMBL/GenBank/DDBJ databases">
        <authorList>
            <person name="Jaros S."/>
            <person name="Januszkiewicz K."/>
            <person name="Wedrychowicz H."/>
        </authorList>
    </citation>
    <scope>NUCLEOTIDE SEQUENCE [LARGE SCALE GENOMIC DNA]</scope>
    <source>
        <strain evidence="5 6">KHT3</strain>
    </source>
</reference>
<dbReference type="PANTHER" id="PTHR20963:SF8">
    <property type="entry name" value="MULTIPLE INOSITOL POLYPHOSPHATE PHOSPHATASE 1"/>
    <property type="match status" value="1"/>
</dbReference>
<dbReference type="EMBL" id="FRBD01000019">
    <property type="protein sequence ID" value="SHL00860.1"/>
    <property type="molecule type" value="Genomic_DNA"/>
</dbReference>
<name>A0A1M6X4F5_XYLRU</name>
<dbReference type="OrthoDB" id="1061127at2"/>
<dbReference type="PANTHER" id="PTHR20963">
    <property type="entry name" value="MULTIPLE INOSITOL POLYPHOSPHATE PHOSPHATASE-RELATED"/>
    <property type="match status" value="1"/>
</dbReference>
<keyword evidence="2 4" id="KW-0732">Signal</keyword>
<dbReference type="Proteomes" id="UP000184130">
    <property type="component" value="Unassembled WGS sequence"/>
</dbReference>
<dbReference type="SUPFAM" id="SSF53254">
    <property type="entry name" value="Phosphoglycerate mutase-like"/>
    <property type="match status" value="1"/>
</dbReference>
<evidence type="ECO:0000313" key="5">
    <source>
        <dbReference type="EMBL" id="SHL00860.1"/>
    </source>
</evidence>
<accession>A0A1M6X4F5</accession>
<dbReference type="InterPro" id="IPR029033">
    <property type="entry name" value="His_PPase_superfam"/>
</dbReference>
<evidence type="ECO:0000256" key="2">
    <source>
        <dbReference type="ARBA" id="ARBA00022729"/>
    </source>
</evidence>
<proteinExistence type="predicted"/>
<evidence type="ECO:0000256" key="3">
    <source>
        <dbReference type="ARBA" id="ARBA00023136"/>
    </source>
</evidence>
<evidence type="ECO:0000256" key="4">
    <source>
        <dbReference type="SAM" id="SignalP"/>
    </source>
</evidence>
<evidence type="ECO:0008006" key="7">
    <source>
        <dbReference type="Google" id="ProtNLM"/>
    </source>
</evidence>
<organism evidence="5 6">
    <name type="scientific">Xylanibacter ruminicola</name>
    <name type="common">Prevotella ruminicola</name>
    <dbReference type="NCBI Taxonomy" id="839"/>
    <lineage>
        <taxon>Bacteria</taxon>
        <taxon>Pseudomonadati</taxon>
        <taxon>Bacteroidota</taxon>
        <taxon>Bacteroidia</taxon>
        <taxon>Bacteroidales</taxon>
        <taxon>Prevotellaceae</taxon>
        <taxon>Xylanibacter</taxon>
    </lineage>
</organism>
<feature type="chain" id="PRO_5013065177" description="Histidine phosphatase superfamily (Branch 2)" evidence="4">
    <location>
        <begin position="21"/>
        <end position="443"/>
    </location>
</feature>